<proteinExistence type="predicted"/>
<feature type="non-terminal residue" evidence="1">
    <location>
        <position position="74"/>
    </location>
</feature>
<dbReference type="AlphaFoldDB" id="A0A4Q9P0H6"/>
<evidence type="ECO:0000313" key="1">
    <source>
        <dbReference type="EMBL" id="TBU25802.1"/>
    </source>
</evidence>
<dbReference type="EMBL" id="ML143455">
    <property type="protein sequence ID" value="TBU25802.1"/>
    <property type="molecule type" value="Genomic_DNA"/>
</dbReference>
<reference evidence="1" key="1">
    <citation type="submission" date="2019-01" db="EMBL/GenBank/DDBJ databases">
        <title>Draft genome sequences of three monokaryotic isolates of the white-rot basidiomycete fungus Dichomitus squalens.</title>
        <authorList>
            <consortium name="DOE Joint Genome Institute"/>
            <person name="Lopez S.C."/>
            <person name="Andreopoulos B."/>
            <person name="Pangilinan J."/>
            <person name="Lipzen A."/>
            <person name="Riley R."/>
            <person name="Ahrendt S."/>
            <person name="Ng V."/>
            <person name="Barry K."/>
            <person name="Daum C."/>
            <person name="Grigoriev I.V."/>
            <person name="Hilden K.S."/>
            <person name="Makela M.R."/>
            <person name="de Vries R.P."/>
        </authorList>
    </citation>
    <scope>NUCLEOTIDE SEQUENCE [LARGE SCALE GENOMIC DNA]</scope>
    <source>
        <strain evidence="1">OM18370.1</strain>
    </source>
</reference>
<gene>
    <name evidence="1" type="ORF">BD311DRAFT_763894</name>
</gene>
<organism evidence="1">
    <name type="scientific">Dichomitus squalens</name>
    <dbReference type="NCBI Taxonomy" id="114155"/>
    <lineage>
        <taxon>Eukaryota</taxon>
        <taxon>Fungi</taxon>
        <taxon>Dikarya</taxon>
        <taxon>Basidiomycota</taxon>
        <taxon>Agaricomycotina</taxon>
        <taxon>Agaricomycetes</taxon>
        <taxon>Polyporales</taxon>
        <taxon>Polyporaceae</taxon>
        <taxon>Dichomitus</taxon>
    </lineage>
</organism>
<dbReference type="Proteomes" id="UP000292957">
    <property type="component" value="Unassembled WGS sequence"/>
</dbReference>
<sequence length="74" mass="8196">MLAHYILVALVSPSFRPPWAAPSTSPPAPVARVSTFEGRMIAVPARTARLLSVCMRLLARRWVGVLVSYDNRTF</sequence>
<accession>A0A4Q9P0H6</accession>
<name>A0A4Q9P0H6_9APHY</name>
<protein>
    <submittedName>
        <fullName evidence="1">Uncharacterized protein</fullName>
    </submittedName>
</protein>